<gene>
    <name evidence="2" type="ORF">KK488_02455</name>
</gene>
<keyword evidence="3" id="KW-1185">Reference proteome</keyword>
<evidence type="ECO:0000313" key="2">
    <source>
        <dbReference type="EMBL" id="MBT2185801.1"/>
    </source>
</evidence>
<evidence type="ECO:0000256" key="1">
    <source>
        <dbReference type="SAM" id="Phobius"/>
    </source>
</evidence>
<keyword evidence="1" id="KW-1133">Transmembrane helix</keyword>
<dbReference type="EMBL" id="JAHGAW010000001">
    <property type="protein sequence ID" value="MBT2185801.1"/>
    <property type="molecule type" value="Genomic_DNA"/>
</dbReference>
<keyword evidence="1" id="KW-0472">Membrane</keyword>
<dbReference type="RefSeq" id="WP_214621524.1">
    <property type="nucleotide sequence ID" value="NZ_JAHGAW010000001.1"/>
</dbReference>
<organism evidence="2 3">
    <name type="scientific">Sphingobium nicotianae</name>
    <dbReference type="NCBI Taxonomy" id="2782607"/>
    <lineage>
        <taxon>Bacteria</taxon>
        <taxon>Pseudomonadati</taxon>
        <taxon>Pseudomonadota</taxon>
        <taxon>Alphaproteobacteria</taxon>
        <taxon>Sphingomonadales</taxon>
        <taxon>Sphingomonadaceae</taxon>
        <taxon>Sphingobium</taxon>
    </lineage>
</organism>
<evidence type="ECO:0000313" key="3">
    <source>
        <dbReference type="Proteomes" id="UP001138757"/>
    </source>
</evidence>
<feature type="transmembrane region" description="Helical" evidence="1">
    <location>
        <begin position="46"/>
        <end position="68"/>
    </location>
</feature>
<reference evidence="2" key="1">
    <citation type="submission" date="2021-05" db="EMBL/GenBank/DDBJ databases">
        <title>Genome of Sphingobium sp. strain.</title>
        <authorList>
            <person name="Fan R."/>
        </authorList>
    </citation>
    <scope>NUCLEOTIDE SEQUENCE</scope>
    <source>
        <strain evidence="2">H33</strain>
    </source>
</reference>
<sequence>MNARNKPAVDPAELELRNLADLLASTGDPRLAAPYRPRLRSADPSLAIGMLIALPVSAALWLGLGLVVQSLLH</sequence>
<protein>
    <submittedName>
        <fullName evidence="2">Uncharacterized protein</fullName>
    </submittedName>
</protein>
<dbReference type="AlphaFoldDB" id="A0A9X1AI89"/>
<comment type="caution">
    <text evidence="2">The sequence shown here is derived from an EMBL/GenBank/DDBJ whole genome shotgun (WGS) entry which is preliminary data.</text>
</comment>
<accession>A0A9X1AI89</accession>
<proteinExistence type="predicted"/>
<name>A0A9X1AI89_9SPHN</name>
<keyword evidence="1" id="KW-0812">Transmembrane</keyword>
<dbReference type="Proteomes" id="UP001138757">
    <property type="component" value="Unassembled WGS sequence"/>
</dbReference>